<organism evidence="1">
    <name type="scientific">marine sediment metagenome</name>
    <dbReference type="NCBI Taxonomy" id="412755"/>
    <lineage>
        <taxon>unclassified sequences</taxon>
        <taxon>metagenomes</taxon>
        <taxon>ecological metagenomes</taxon>
    </lineage>
</organism>
<proteinExistence type="predicted"/>
<protein>
    <submittedName>
        <fullName evidence="1">Uncharacterized protein</fullName>
    </submittedName>
</protein>
<evidence type="ECO:0000313" key="1">
    <source>
        <dbReference type="EMBL" id="KKN36369.1"/>
    </source>
</evidence>
<accession>A0A0F9Q1K4</accession>
<feature type="non-terminal residue" evidence="1">
    <location>
        <position position="1"/>
    </location>
</feature>
<name>A0A0F9Q1K4_9ZZZZ</name>
<dbReference type="AlphaFoldDB" id="A0A0F9Q1K4"/>
<gene>
    <name evidence="1" type="ORF">LCGC14_0774070</name>
</gene>
<dbReference type="EMBL" id="LAZR01001969">
    <property type="protein sequence ID" value="KKN36369.1"/>
    <property type="molecule type" value="Genomic_DNA"/>
</dbReference>
<comment type="caution">
    <text evidence="1">The sequence shown here is derived from an EMBL/GenBank/DDBJ whole genome shotgun (WGS) entry which is preliminary data.</text>
</comment>
<sequence>VFHYTRNVVFHYTRITHKIRKAFKQQTPITTMKRDDKPWHPKHWHPFYKKVINEIIKFELKHPEKELIMFEEPV</sequence>
<reference evidence="1" key="1">
    <citation type="journal article" date="2015" name="Nature">
        <title>Complex archaea that bridge the gap between prokaryotes and eukaryotes.</title>
        <authorList>
            <person name="Spang A."/>
            <person name="Saw J.H."/>
            <person name="Jorgensen S.L."/>
            <person name="Zaremba-Niedzwiedzka K."/>
            <person name="Martijn J."/>
            <person name="Lind A.E."/>
            <person name="van Eijk R."/>
            <person name="Schleper C."/>
            <person name="Guy L."/>
            <person name="Ettema T.J."/>
        </authorList>
    </citation>
    <scope>NUCLEOTIDE SEQUENCE</scope>
</reference>